<accession>A0A8T2NXC1</accession>
<feature type="compositionally biased region" description="Basic and acidic residues" evidence="1">
    <location>
        <begin position="63"/>
        <end position="83"/>
    </location>
</feature>
<evidence type="ECO:0000313" key="2">
    <source>
        <dbReference type="EMBL" id="KAG9341047.1"/>
    </source>
</evidence>
<feature type="compositionally biased region" description="Pro residues" evidence="1">
    <location>
        <begin position="26"/>
        <end position="41"/>
    </location>
</feature>
<evidence type="ECO:0000256" key="1">
    <source>
        <dbReference type="SAM" id="MobiDB-lite"/>
    </source>
</evidence>
<evidence type="ECO:0000313" key="3">
    <source>
        <dbReference type="Proteomes" id="UP000824540"/>
    </source>
</evidence>
<protein>
    <submittedName>
        <fullName evidence="2">Uncharacterized protein</fullName>
    </submittedName>
</protein>
<dbReference type="Proteomes" id="UP000824540">
    <property type="component" value="Unassembled WGS sequence"/>
</dbReference>
<feature type="compositionally biased region" description="Polar residues" evidence="1">
    <location>
        <begin position="1"/>
        <end position="14"/>
    </location>
</feature>
<name>A0A8T2NXC1_9TELE</name>
<proteinExistence type="predicted"/>
<organism evidence="2 3">
    <name type="scientific">Albula glossodonta</name>
    <name type="common">roundjaw bonefish</name>
    <dbReference type="NCBI Taxonomy" id="121402"/>
    <lineage>
        <taxon>Eukaryota</taxon>
        <taxon>Metazoa</taxon>
        <taxon>Chordata</taxon>
        <taxon>Craniata</taxon>
        <taxon>Vertebrata</taxon>
        <taxon>Euteleostomi</taxon>
        <taxon>Actinopterygii</taxon>
        <taxon>Neopterygii</taxon>
        <taxon>Teleostei</taxon>
        <taxon>Albuliformes</taxon>
        <taxon>Albulidae</taxon>
        <taxon>Albula</taxon>
    </lineage>
</organism>
<feature type="region of interest" description="Disordered" evidence="1">
    <location>
        <begin position="1"/>
        <end position="44"/>
    </location>
</feature>
<gene>
    <name evidence="2" type="ORF">JZ751_019801</name>
</gene>
<dbReference type="EMBL" id="JAFBMS010000038">
    <property type="protein sequence ID" value="KAG9341047.1"/>
    <property type="molecule type" value="Genomic_DNA"/>
</dbReference>
<comment type="caution">
    <text evidence="2">The sequence shown here is derived from an EMBL/GenBank/DDBJ whole genome shotgun (WGS) entry which is preliminary data.</text>
</comment>
<dbReference type="AlphaFoldDB" id="A0A8T2NXC1"/>
<sequence>MDTNGSKGSTTDCTELQHHCVYTQTPPSPPKPTIPSAPPPERNSRINTFCIHHLHQELLRWHETRRQPGDKGVDPVGQKECRTHGYSLG</sequence>
<feature type="region of interest" description="Disordered" evidence="1">
    <location>
        <begin position="63"/>
        <end position="89"/>
    </location>
</feature>
<reference evidence="2" key="1">
    <citation type="thesis" date="2021" institute="BYU ScholarsArchive" country="Provo, UT, USA">
        <title>Applications of and Algorithms for Genome Assembly and Genomic Analyses with an Emphasis on Marine Teleosts.</title>
        <authorList>
            <person name="Pickett B.D."/>
        </authorList>
    </citation>
    <scope>NUCLEOTIDE SEQUENCE</scope>
    <source>
        <strain evidence="2">HI-2016</strain>
    </source>
</reference>
<keyword evidence="3" id="KW-1185">Reference proteome</keyword>